<proteinExistence type="predicted"/>
<gene>
    <name evidence="5" type="ORF">A3K89_10530</name>
</gene>
<dbReference type="EMBL" id="LVHI01000037">
    <property type="protein sequence ID" value="OAK51707.1"/>
    <property type="molecule type" value="Genomic_DNA"/>
</dbReference>
<evidence type="ECO:0000259" key="4">
    <source>
        <dbReference type="SMART" id="SM00797"/>
    </source>
</evidence>
<keyword evidence="3" id="KW-0067">ATP-binding</keyword>
<dbReference type="InterPro" id="IPR052708">
    <property type="entry name" value="PxpC"/>
</dbReference>
<dbReference type="AlphaFoldDB" id="A0A177Y873"/>
<keyword evidence="1" id="KW-0547">Nucleotide-binding</keyword>
<keyword evidence="6" id="KW-1185">Reference proteome</keyword>
<dbReference type="SUPFAM" id="SSF50891">
    <property type="entry name" value="Cyclophilin-like"/>
    <property type="match status" value="1"/>
</dbReference>
<keyword evidence="2" id="KW-0378">Hydrolase</keyword>
<dbReference type="InterPro" id="IPR003778">
    <property type="entry name" value="CT_A_B"/>
</dbReference>
<accession>A0A177Y873</accession>
<feature type="domain" description="Carboxyltransferase" evidence="4">
    <location>
        <begin position="35"/>
        <end position="295"/>
    </location>
</feature>
<dbReference type="Proteomes" id="UP000077519">
    <property type="component" value="Unassembled WGS sequence"/>
</dbReference>
<dbReference type="Gene3D" id="2.40.100.10">
    <property type="entry name" value="Cyclophilin-like"/>
    <property type="match status" value="1"/>
</dbReference>
<dbReference type="NCBIfam" id="TIGR00724">
    <property type="entry name" value="urea_amlyse_rel"/>
    <property type="match status" value="1"/>
</dbReference>
<comment type="caution">
    <text evidence="5">The sequence shown here is derived from an EMBL/GenBank/DDBJ whole genome shotgun (WGS) entry which is preliminary data.</text>
</comment>
<dbReference type="GO" id="GO:0005524">
    <property type="term" value="F:ATP binding"/>
    <property type="evidence" value="ECO:0007669"/>
    <property type="project" value="UniProtKB-KW"/>
</dbReference>
<evidence type="ECO:0000256" key="1">
    <source>
        <dbReference type="ARBA" id="ARBA00022741"/>
    </source>
</evidence>
<dbReference type="InterPro" id="IPR029000">
    <property type="entry name" value="Cyclophilin-like_dom_sf"/>
</dbReference>
<evidence type="ECO:0000313" key="5">
    <source>
        <dbReference type="EMBL" id="OAK51707.1"/>
    </source>
</evidence>
<name>A0A177Y873_9NOCA</name>
<dbReference type="PANTHER" id="PTHR43309:SF3">
    <property type="entry name" value="5-OXOPROLINASE SUBUNIT C"/>
    <property type="match status" value="1"/>
</dbReference>
<dbReference type="PANTHER" id="PTHR43309">
    <property type="entry name" value="5-OXOPROLINASE SUBUNIT C"/>
    <property type="match status" value="1"/>
</dbReference>
<sequence>MTTLLEKPTQTVAACILDPGASTTIQDAGRAGYAHLGITASGPVDRAAAALANRLVGNAENAAVFENLFGGLSFTVTSPRYVALTGAPVEVRVDGRVVREPQRVYLAAGQRLSVGRPAAGLRIYVAISGGIRADTTFGSASSDALSGLGPAAIAAGDEYKLGPTTTAPELPLELARSRYPEGTVQLRFRWGPRDSLFSVEDKQALVSTSWTVGANSNRVGIRLTGEPLTIGSVDLRSEGMALGAIQVPPSGEPIVFLADHPVTGGYPVIGVVTEDDLDLLGQAAVGSTVTFSNSL</sequence>
<dbReference type="SMART" id="SM00797">
    <property type="entry name" value="AHS2"/>
    <property type="match status" value="1"/>
</dbReference>
<reference evidence="5 6" key="1">
    <citation type="submission" date="2016-03" db="EMBL/GenBank/DDBJ databases">
        <title>Genome sequence of Rhodococcus kyotonensis KB10.</title>
        <authorList>
            <person name="Jeong H."/>
            <person name="Hong C.E."/>
            <person name="Jo S.H."/>
            <person name="Park J.M."/>
        </authorList>
    </citation>
    <scope>NUCLEOTIDE SEQUENCE [LARGE SCALE GENOMIC DNA]</scope>
    <source>
        <strain evidence="5 6">KB10</strain>
    </source>
</reference>
<evidence type="ECO:0000256" key="2">
    <source>
        <dbReference type="ARBA" id="ARBA00022801"/>
    </source>
</evidence>
<evidence type="ECO:0000256" key="3">
    <source>
        <dbReference type="ARBA" id="ARBA00022840"/>
    </source>
</evidence>
<evidence type="ECO:0000313" key="6">
    <source>
        <dbReference type="Proteomes" id="UP000077519"/>
    </source>
</evidence>
<dbReference type="RefSeq" id="WP_157105401.1">
    <property type="nucleotide sequence ID" value="NZ_LVHI01000037.1"/>
</dbReference>
<protein>
    <recommendedName>
        <fullName evidence="4">Carboxyltransferase domain-containing protein</fullName>
    </recommendedName>
</protein>
<organism evidence="5 6">
    <name type="scientific">Rhodococcoides kyotonense</name>
    <dbReference type="NCBI Taxonomy" id="398843"/>
    <lineage>
        <taxon>Bacteria</taxon>
        <taxon>Bacillati</taxon>
        <taxon>Actinomycetota</taxon>
        <taxon>Actinomycetes</taxon>
        <taxon>Mycobacteriales</taxon>
        <taxon>Nocardiaceae</taxon>
        <taxon>Rhodococcoides</taxon>
    </lineage>
</organism>
<dbReference type="GO" id="GO:0016787">
    <property type="term" value="F:hydrolase activity"/>
    <property type="evidence" value="ECO:0007669"/>
    <property type="project" value="UniProtKB-KW"/>
</dbReference>
<dbReference type="Pfam" id="PF02626">
    <property type="entry name" value="CT_A_B"/>
    <property type="match status" value="1"/>
</dbReference>